<dbReference type="OMA" id="HQIGDYW"/>
<name>A0A194S8H5_RHOGW</name>
<comment type="similarity">
    <text evidence="1">Belongs to the bacterial ribosomal protein bS6 family.</text>
</comment>
<dbReference type="Pfam" id="PF01250">
    <property type="entry name" value="Ribosomal_S6"/>
    <property type="match status" value="1"/>
</dbReference>
<dbReference type="RefSeq" id="XP_018271755.1">
    <property type="nucleotide sequence ID" value="XM_018412173.1"/>
</dbReference>
<evidence type="ECO:0000313" key="4">
    <source>
        <dbReference type="Proteomes" id="UP000053890"/>
    </source>
</evidence>
<dbReference type="PANTHER" id="PTHR21011">
    <property type="entry name" value="MITOCHONDRIAL 28S RIBOSOMAL PROTEIN S6"/>
    <property type="match status" value="1"/>
</dbReference>
<sequence>MPLYELVCIAKHHTSLAPLHQLLRSSSALVAQNGGVVRSLDHWGTRNLPNRMKVGKRRGGGGGGEDGAQGRGVGDYWSMRFDCSPPVLSALNTRLRLDPSVLRWTTLKTGARLDQVAADAGESRTVRFARDLPPAAGQGERADAWDRL</sequence>
<reference evidence="3 4" key="1">
    <citation type="journal article" date="2015" name="Front. Microbiol.">
        <title>Genome sequence of the plant growth promoting endophytic yeast Rhodotorula graminis WP1.</title>
        <authorList>
            <person name="Firrincieli A."/>
            <person name="Otillar R."/>
            <person name="Salamov A."/>
            <person name="Schmutz J."/>
            <person name="Khan Z."/>
            <person name="Redman R.S."/>
            <person name="Fleck N.D."/>
            <person name="Lindquist E."/>
            <person name="Grigoriev I.V."/>
            <person name="Doty S.L."/>
        </authorList>
    </citation>
    <scope>NUCLEOTIDE SEQUENCE [LARGE SCALE GENOMIC DNA]</scope>
    <source>
        <strain evidence="3 4">WP1</strain>
    </source>
</reference>
<proteinExistence type="inferred from homology"/>
<evidence type="ECO:0000256" key="2">
    <source>
        <dbReference type="SAM" id="MobiDB-lite"/>
    </source>
</evidence>
<organism evidence="3 4">
    <name type="scientific">Rhodotorula graminis (strain WP1)</name>
    <dbReference type="NCBI Taxonomy" id="578459"/>
    <lineage>
        <taxon>Eukaryota</taxon>
        <taxon>Fungi</taxon>
        <taxon>Dikarya</taxon>
        <taxon>Basidiomycota</taxon>
        <taxon>Pucciniomycotina</taxon>
        <taxon>Microbotryomycetes</taxon>
        <taxon>Sporidiobolales</taxon>
        <taxon>Sporidiobolaceae</taxon>
        <taxon>Rhodotorula</taxon>
    </lineage>
</organism>
<evidence type="ECO:0000256" key="1">
    <source>
        <dbReference type="ARBA" id="ARBA00009512"/>
    </source>
</evidence>
<dbReference type="AlphaFoldDB" id="A0A194S8H5"/>
<dbReference type="CDD" id="cd15465">
    <property type="entry name" value="bS6_mito"/>
    <property type="match status" value="1"/>
</dbReference>
<feature type="region of interest" description="Disordered" evidence="2">
    <location>
        <begin position="48"/>
        <end position="69"/>
    </location>
</feature>
<dbReference type="InterPro" id="IPR000529">
    <property type="entry name" value="Ribosomal_bS6"/>
</dbReference>
<evidence type="ECO:0008006" key="5">
    <source>
        <dbReference type="Google" id="ProtNLM"/>
    </source>
</evidence>
<dbReference type="GO" id="GO:0070181">
    <property type="term" value="F:small ribosomal subunit rRNA binding"/>
    <property type="evidence" value="ECO:0007669"/>
    <property type="project" value="TreeGrafter"/>
</dbReference>
<protein>
    <recommendedName>
        <fullName evidence="5">Ribosomal protein S6</fullName>
    </recommendedName>
</protein>
<dbReference type="GO" id="GO:0005763">
    <property type="term" value="C:mitochondrial small ribosomal subunit"/>
    <property type="evidence" value="ECO:0007669"/>
    <property type="project" value="TreeGrafter"/>
</dbReference>
<evidence type="ECO:0000313" key="3">
    <source>
        <dbReference type="EMBL" id="KPV75706.1"/>
    </source>
</evidence>
<dbReference type="EMBL" id="KQ474077">
    <property type="protein sequence ID" value="KPV75706.1"/>
    <property type="molecule type" value="Genomic_DNA"/>
</dbReference>
<gene>
    <name evidence="3" type="ORF">RHOBADRAFT_14009</name>
</gene>
<dbReference type="Gene3D" id="3.30.70.60">
    <property type="match status" value="1"/>
</dbReference>
<dbReference type="GO" id="GO:0003735">
    <property type="term" value="F:structural constituent of ribosome"/>
    <property type="evidence" value="ECO:0007669"/>
    <property type="project" value="InterPro"/>
</dbReference>
<dbReference type="GO" id="GO:0006412">
    <property type="term" value="P:translation"/>
    <property type="evidence" value="ECO:0007669"/>
    <property type="project" value="InterPro"/>
</dbReference>
<dbReference type="InterPro" id="IPR035980">
    <property type="entry name" value="Ribosomal_bS6_sf"/>
</dbReference>
<dbReference type="SUPFAM" id="SSF54995">
    <property type="entry name" value="Ribosomal protein S6"/>
    <property type="match status" value="1"/>
</dbReference>
<keyword evidence="4" id="KW-1185">Reference proteome</keyword>
<dbReference type="GeneID" id="28972622"/>
<dbReference type="OrthoDB" id="10259681at2759"/>
<accession>A0A194S8H5</accession>
<dbReference type="STRING" id="578459.A0A194S8H5"/>
<dbReference type="PANTHER" id="PTHR21011:SF1">
    <property type="entry name" value="SMALL RIBOSOMAL SUBUNIT PROTEIN BS6M"/>
    <property type="match status" value="1"/>
</dbReference>
<dbReference type="InterPro" id="IPR014717">
    <property type="entry name" value="Transl_elong_EF1B/ribsomal_bS6"/>
</dbReference>
<feature type="compositionally biased region" description="Gly residues" evidence="2">
    <location>
        <begin position="60"/>
        <end position="69"/>
    </location>
</feature>
<dbReference type="Proteomes" id="UP000053890">
    <property type="component" value="Unassembled WGS sequence"/>
</dbReference>